<keyword evidence="2" id="KW-0238">DNA-binding</keyword>
<evidence type="ECO:0000313" key="5">
    <source>
        <dbReference type="EMBL" id="QMU97493.1"/>
    </source>
</evidence>
<dbReference type="PANTHER" id="PTHR30154:SF53">
    <property type="entry name" value="HTH-TYPE TRANSCRIPTIONAL REGULATOR LRPC"/>
    <property type="match status" value="1"/>
</dbReference>
<dbReference type="Gene3D" id="3.30.70.920">
    <property type="match status" value="1"/>
</dbReference>
<keyword evidence="1" id="KW-0805">Transcription regulation</keyword>
<dbReference type="Pfam" id="PF01037">
    <property type="entry name" value="AsnC_trans_reg"/>
    <property type="match status" value="1"/>
</dbReference>
<dbReference type="InterPro" id="IPR019888">
    <property type="entry name" value="Tscrpt_reg_AsnC-like"/>
</dbReference>
<evidence type="ECO:0000256" key="2">
    <source>
        <dbReference type="ARBA" id="ARBA00023125"/>
    </source>
</evidence>
<dbReference type="PANTHER" id="PTHR30154">
    <property type="entry name" value="LEUCINE-RESPONSIVE REGULATORY PROTEIN"/>
    <property type="match status" value="1"/>
</dbReference>
<sequence>MNPLDDLDRRLLSLLRANSRESVVNLARRLGVTRATVDARLRRLVESGVIVGFSVRVRDPATTSVVRAIMLIAVEGRNTRDVIRSLRGVPQIAALHTTNGRWDLVADISCDGLASFDETLSTIRGIEGIRDSETSILLSSATV</sequence>
<reference evidence="5 6" key="1">
    <citation type="journal article" date="2020" name="Front. Microbiol.">
        <title>Design of Bacterial Strain-Specific qPCR Assays Using NGS Data and Publicly Available Resources and Its Application to Track Biocontrol Strains.</title>
        <authorList>
            <person name="Hernandez I."/>
            <person name="Sant C."/>
            <person name="Martinez R."/>
            <person name="Fernandez C."/>
        </authorList>
    </citation>
    <scope>NUCLEOTIDE SEQUENCE [LARGE SCALE GENOMIC DNA]</scope>
    <source>
        <strain evidence="5 6">B24</strain>
    </source>
</reference>
<feature type="domain" description="HTH asnC-type" evidence="4">
    <location>
        <begin position="4"/>
        <end position="78"/>
    </location>
</feature>
<dbReference type="GO" id="GO:0043565">
    <property type="term" value="F:sequence-specific DNA binding"/>
    <property type="evidence" value="ECO:0007669"/>
    <property type="project" value="InterPro"/>
</dbReference>
<dbReference type="Proteomes" id="UP000515708">
    <property type="component" value="Chromosome"/>
</dbReference>
<dbReference type="PROSITE" id="PS50956">
    <property type="entry name" value="HTH_ASNC_2"/>
    <property type="match status" value="1"/>
</dbReference>
<protein>
    <submittedName>
        <fullName evidence="5">Lrp/AsnC family transcriptional regulator</fullName>
    </submittedName>
</protein>
<dbReference type="InterPro" id="IPR036388">
    <property type="entry name" value="WH-like_DNA-bd_sf"/>
</dbReference>
<dbReference type="PRINTS" id="PR00033">
    <property type="entry name" value="HTHASNC"/>
</dbReference>
<organism evidence="5 6">
    <name type="scientific">Microbacterium esteraromaticum</name>
    <dbReference type="NCBI Taxonomy" id="57043"/>
    <lineage>
        <taxon>Bacteria</taxon>
        <taxon>Bacillati</taxon>
        <taxon>Actinomycetota</taxon>
        <taxon>Actinomycetes</taxon>
        <taxon>Micrococcales</taxon>
        <taxon>Microbacteriaceae</taxon>
        <taxon>Microbacterium</taxon>
    </lineage>
</organism>
<dbReference type="PROSITE" id="PS00519">
    <property type="entry name" value="HTH_ASNC_1"/>
    <property type="match status" value="1"/>
</dbReference>
<dbReference type="Pfam" id="PF13412">
    <property type="entry name" value="HTH_24"/>
    <property type="match status" value="1"/>
</dbReference>
<dbReference type="InterPro" id="IPR036390">
    <property type="entry name" value="WH_DNA-bd_sf"/>
</dbReference>
<dbReference type="EMBL" id="CP043732">
    <property type="protein sequence ID" value="QMU97493.1"/>
    <property type="molecule type" value="Genomic_DNA"/>
</dbReference>
<dbReference type="RefSeq" id="WP_182252488.1">
    <property type="nucleotide sequence ID" value="NZ_CP043732.1"/>
</dbReference>
<keyword evidence="3" id="KW-0804">Transcription</keyword>
<evidence type="ECO:0000256" key="3">
    <source>
        <dbReference type="ARBA" id="ARBA00023163"/>
    </source>
</evidence>
<evidence type="ECO:0000259" key="4">
    <source>
        <dbReference type="PROSITE" id="PS50956"/>
    </source>
</evidence>
<dbReference type="InterPro" id="IPR011008">
    <property type="entry name" value="Dimeric_a/b-barrel"/>
</dbReference>
<dbReference type="InterPro" id="IPR000485">
    <property type="entry name" value="AsnC-type_HTH_dom"/>
</dbReference>
<dbReference type="GO" id="GO:0043200">
    <property type="term" value="P:response to amino acid"/>
    <property type="evidence" value="ECO:0007669"/>
    <property type="project" value="TreeGrafter"/>
</dbReference>
<name>A0A7D7WHS7_9MICO</name>
<dbReference type="SUPFAM" id="SSF46785">
    <property type="entry name" value="Winged helix' DNA-binding domain"/>
    <property type="match status" value="1"/>
</dbReference>
<dbReference type="SMART" id="SM00344">
    <property type="entry name" value="HTH_ASNC"/>
    <property type="match status" value="1"/>
</dbReference>
<accession>A0A7D7WHS7</accession>
<evidence type="ECO:0000256" key="1">
    <source>
        <dbReference type="ARBA" id="ARBA00023015"/>
    </source>
</evidence>
<evidence type="ECO:0000313" key="6">
    <source>
        <dbReference type="Proteomes" id="UP000515708"/>
    </source>
</evidence>
<dbReference type="SUPFAM" id="SSF54909">
    <property type="entry name" value="Dimeric alpha+beta barrel"/>
    <property type="match status" value="1"/>
</dbReference>
<dbReference type="GO" id="GO:0005829">
    <property type="term" value="C:cytosol"/>
    <property type="evidence" value="ECO:0007669"/>
    <property type="project" value="TreeGrafter"/>
</dbReference>
<proteinExistence type="predicted"/>
<dbReference type="Gene3D" id="1.10.10.10">
    <property type="entry name" value="Winged helix-like DNA-binding domain superfamily/Winged helix DNA-binding domain"/>
    <property type="match status" value="1"/>
</dbReference>
<dbReference type="InterPro" id="IPR019887">
    <property type="entry name" value="Tscrpt_reg_AsnC/Lrp_C"/>
</dbReference>
<dbReference type="InterPro" id="IPR019885">
    <property type="entry name" value="Tscrpt_reg_HTH_AsnC-type_CS"/>
</dbReference>
<gene>
    <name evidence="5" type="ORF">FVO59_09875</name>
</gene>
<dbReference type="AlphaFoldDB" id="A0A7D7WHS7"/>